<evidence type="ECO:0000313" key="1">
    <source>
        <dbReference type="EMBL" id="ODH45230.1"/>
    </source>
</evidence>
<dbReference type="Proteomes" id="UP000242814">
    <property type="component" value="Unassembled WGS sequence"/>
</dbReference>
<reference evidence="1 2" key="1">
    <citation type="submission" date="2016-06" db="EMBL/GenBank/DDBJ databases">
        <authorList>
            <person name="Kjaerup R.B."/>
            <person name="Dalgaard T.S."/>
            <person name="Juul-Madsen H.R."/>
        </authorList>
    </citation>
    <scope>NUCLEOTIDE SEQUENCE [LARGE SCALE GENOMIC DNA]</scope>
    <source>
        <strain evidence="1 2">Pb300</strain>
    </source>
</reference>
<gene>
    <name evidence="1" type="ORF">ACO22_00226</name>
</gene>
<proteinExistence type="predicted"/>
<comment type="caution">
    <text evidence="1">The sequence shown here is derived from an EMBL/GenBank/DDBJ whole genome shotgun (WGS) entry which is preliminary data.</text>
</comment>
<organism evidence="1 2">
    <name type="scientific">Paracoccidioides brasiliensis</name>
    <dbReference type="NCBI Taxonomy" id="121759"/>
    <lineage>
        <taxon>Eukaryota</taxon>
        <taxon>Fungi</taxon>
        <taxon>Dikarya</taxon>
        <taxon>Ascomycota</taxon>
        <taxon>Pezizomycotina</taxon>
        <taxon>Eurotiomycetes</taxon>
        <taxon>Eurotiomycetidae</taxon>
        <taxon>Onygenales</taxon>
        <taxon>Ajellomycetaceae</taxon>
        <taxon>Paracoccidioides</taxon>
    </lineage>
</organism>
<dbReference type="EMBL" id="LZYO01000004">
    <property type="protein sequence ID" value="ODH45230.1"/>
    <property type="molecule type" value="Genomic_DNA"/>
</dbReference>
<dbReference type="AlphaFoldDB" id="A0A1D2JPV4"/>
<accession>A0A1D2JPV4</accession>
<evidence type="ECO:0000313" key="2">
    <source>
        <dbReference type="Proteomes" id="UP000242814"/>
    </source>
</evidence>
<name>A0A1D2JPV4_PARBR</name>
<protein>
    <submittedName>
        <fullName evidence="1">Uncharacterized protein</fullName>
    </submittedName>
</protein>
<sequence>MDIRKRAPKLPLQQFIVLAICRFAEPGIISQTLLFYFLCDQKKYTAEMES</sequence>